<dbReference type="PANTHER" id="PTHR11782:SF125">
    <property type="entry name" value="APYRASE 7-RELATED"/>
    <property type="match status" value="1"/>
</dbReference>
<keyword evidence="4" id="KW-0547">Nucleotide-binding</keyword>
<evidence type="ECO:0000256" key="6">
    <source>
        <dbReference type="SAM" id="Phobius"/>
    </source>
</evidence>
<evidence type="ECO:0000256" key="5">
    <source>
        <dbReference type="SAM" id="MobiDB-lite"/>
    </source>
</evidence>
<feature type="region of interest" description="Disordered" evidence="5">
    <location>
        <begin position="48"/>
        <end position="67"/>
    </location>
</feature>
<evidence type="ECO:0008006" key="9">
    <source>
        <dbReference type="Google" id="ProtNLM"/>
    </source>
</evidence>
<comment type="similarity">
    <text evidence="1">Belongs to the GDA1/CD39 NTPase family.</text>
</comment>
<gene>
    <name evidence="7" type="ORF">SASPL_146053</name>
</gene>
<evidence type="ECO:0000256" key="4">
    <source>
        <dbReference type="PIRSR" id="PIRSR600407-2"/>
    </source>
</evidence>
<dbReference type="CDD" id="cd24043">
    <property type="entry name" value="ASKHA_NBD_AtAPY7-like"/>
    <property type="match status" value="1"/>
</dbReference>
<keyword evidence="6" id="KW-0472">Membrane</keyword>
<dbReference type="Proteomes" id="UP000298416">
    <property type="component" value="Unassembled WGS sequence"/>
</dbReference>
<dbReference type="GO" id="GO:0017110">
    <property type="term" value="F:nucleoside diphosphate phosphatase activity"/>
    <property type="evidence" value="ECO:0007669"/>
    <property type="project" value="TreeGrafter"/>
</dbReference>
<evidence type="ECO:0000313" key="7">
    <source>
        <dbReference type="EMBL" id="KAG6395408.1"/>
    </source>
</evidence>
<dbReference type="PANTHER" id="PTHR11782">
    <property type="entry name" value="ADENOSINE/GUANOSINE DIPHOSPHATASE"/>
    <property type="match status" value="1"/>
</dbReference>
<sequence length="752" mass="82823">MGNQFQLSSDLMGVAAACIATFAPAKMVFSKISELFSPGLIRLSASNKAPGSPIPASPSGLPKPEKRSNLRLSYSLQDLSTYRRLDIEEGNQNAGVERSSGHALPPYIFEKEIGAASFLKEKLSPGTSSRKKRWITVICILIGLFLVSCLSFGLQNLYTNWSRGTNRFYVVVDCGSTGTRVFVYQASISHEKDNNLPISLKSLPEDSSGNSVARSGRAYNRMETEPGFDKLVHNISGLQKAIKPLIDWAENQIPRNSHSSTSLFLHATAGVRRLPSSDSEWLLENAWLILKRSPFLCKKEWVKTITGVEEAYYGWIALNYHTKVFGSIPKKETYGALDLGGSSLQVTFEGKQGDLDETSLKLGIGPVNHHLSAYSLAGYGLNDAFDKSVGHLLKGLPHISNANLTSGKVEINHPCLQYGYKEQYMCRHCSLLEGGNSGVPVQLVGVPNWAKCSSLAKAAVNRSEWSNSSVGIDCGLHPCALAENKPRPRGRFYAMSGFYVVYRFFNLTPDATLDDVLEKGHRYCDKSWLVAKKSVVPQPFIEQYCFRAPYVVLLLREGLHIPDSHVTVGSGSITWTLGVALFEAGKAFPFSGKSRGYDIFQVRINPLFVLAFSLVVLFFLVCFSSCVGKSSIYLRRRYLPLFNHKSVSSASVLNIPSPFQFKHWSRPVHIVDGRAKDPMSPVPGTHGGDKFTRSHVAHSYSSGSLGELQFGNTNVGPAWTPPNRSQTRLQSRRSQSREDLVSSMAEGNAMKP</sequence>
<evidence type="ECO:0000256" key="3">
    <source>
        <dbReference type="PIRSR" id="PIRSR600407-1"/>
    </source>
</evidence>
<reference evidence="7" key="1">
    <citation type="submission" date="2018-01" db="EMBL/GenBank/DDBJ databases">
        <authorList>
            <person name="Mao J.F."/>
        </authorList>
    </citation>
    <scope>NUCLEOTIDE SEQUENCE</scope>
    <source>
        <strain evidence="7">Huo1</strain>
        <tissue evidence="7">Leaf</tissue>
    </source>
</reference>
<name>A0A8X8WI40_SALSN</name>
<accession>A0A8X8WI40</accession>
<keyword evidence="6" id="KW-0812">Transmembrane</keyword>
<evidence type="ECO:0000313" key="8">
    <source>
        <dbReference type="Proteomes" id="UP000298416"/>
    </source>
</evidence>
<dbReference type="Pfam" id="PF01150">
    <property type="entry name" value="GDA1_CD39"/>
    <property type="match status" value="1"/>
</dbReference>
<dbReference type="GO" id="GO:0016020">
    <property type="term" value="C:membrane"/>
    <property type="evidence" value="ECO:0007669"/>
    <property type="project" value="TreeGrafter"/>
</dbReference>
<dbReference type="AlphaFoldDB" id="A0A8X8WI40"/>
<comment type="caution">
    <text evidence="7">The sequence shown here is derived from an EMBL/GenBank/DDBJ whole genome shotgun (WGS) entry which is preliminary data.</text>
</comment>
<feature type="binding site" evidence="4">
    <location>
        <begin position="341"/>
        <end position="345"/>
    </location>
    <ligand>
        <name>ATP</name>
        <dbReference type="ChEBI" id="CHEBI:30616"/>
    </ligand>
</feature>
<feature type="compositionally biased region" description="Low complexity" evidence="5">
    <location>
        <begin position="724"/>
        <end position="733"/>
    </location>
</feature>
<evidence type="ECO:0000256" key="1">
    <source>
        <dbReference type="ARBA" id="ARBA00009283"/>
    </source>
</evidence>
<feature type="active site" description="Proton acceptor" evidence="3">
    <location>
        <position position="310"/>
    </location>
</feature>
<feature type="transmembrane region" description="Helical" evidence="6">
    <location>
        <begin position="134"/>
        <end position="154"/>
    </location>
</feature>
<keyword evidence="2" id="KW-0378">Hydrolase</keyword>
<dbReference type="Gene3D" id="3.30.420.150">
    <property type="entry name" value="Exopolyphosphatase. Domain 2"/>
    <property type="match status" value="1"/>
</dbReference>
<dbReference type="Gene3D" id="3.30.420.40">
    <property type="match status" value="1"/>
</dbReference>
<organism evidence="7">
    <name type="scientific">Salvia splendens</name>
    <name type="common">Scarlet sage</name>
    <dbReference type="NCBI Taxonomy" id="180675"/>
    <lineage>
        <taxon>Eukaryota</taxon>
        <taxon>Viridiplantae</taxon>
        <taxon>Streptophyta</taxon>
        <taxon>Embryophyta</taxon>
        <taxon>Tracheophyta</taxon>
        <taxon>Spermatophyta</taxon>
        <taxon>Magnoliopsida</taxon>
        <taxon>eudicotyledons</taxon>
        <taxon>Gunneridae</taxon>
        <taxon>Pentapetalae</taxon>
        <taxon>asterids</taxon>
        <taxon>lamiids</taxon>
        <taxon>Lamiales</taxon>
        <taxon>Lamiaceae</taxon>
        <taxon>Nepetoideae</taxon>
        <taxon>Mentheae</taxon>
        <taxon>Salviinae</taxon>
        <taxon>Salvia</taxon>
        <taxon>Salvia subgen. Calosphace</taxon>
        <taxon>core Calosphace</taxon>
    </lineage>
</organism>
<dbReference type="GO" id="GO:0009134">
    <property type="term" value="P:nucleoside diphosphate catabolic process"/>
    <property type="evidence" value="ECO:0007669"/>
    <property type="project" value="TreeGrafter"/>
</dbReference>
<protein>
    <recommendedName>
        <fullName evidence="9">Apyrase</fullName>
    </recommendedName>
</protein>
<dbReference type="GO" id="GO:0005524">
    <property type="term" value="F:ATP binding"/>
    <property type="evidence" value="ECO:0007669"/>
    <property type="project" value="UniProtKB-KW"/>
</dbReference>
<dbReference type="InterPro" id="IPR000407">
    <property type="entry name" value="GDA1_CD39_NTPase"/>
</dbReference>
<reference evidence="7" key="2">
    <citation type="submission" date="2020-08" db="EMBL/GenBank/DDBJ databases">
        <title>Plant Genome Project.</title>
        <authorList>
            <person name="Zhang R.-G."/>
        </authorList>
    </citation>
    <scope>NUCLEOTIDE SEQUENCE</scope>
    <source>
        <strain evidence="7">Huo1</strain>
        <tissue evidence="7">Leaf</tissue>
    </source>
</reference>
<feature type="region of interest" description="Disordered" evidence="5">
    <location>
        <begin position="713"/>
        <end position="752"/>
    </location>
</feature>
<evidence type="ECO:0000256" key="2">
    <source>
        <dbReference type="ARBA" id="ARBA00022801"/>
    </source>
</evidence>
<keyword evidence="4" id="KW-0067">ATP-binding</keyword>
<proteinExistence type="inferred from homology"/>
<dbReference type="EMBL" id="PNBA02000017">
    <property type="protein sequence ID" value="KAG6395408.1"/>
    <property type="molecule type" value="Genomic_DNA"/>
</dbReference>
<keyword evidence="6" id="KW-1133">Transmembrane helix</keyword>
<feature type="transmembrane region" description="Helical" evidence="6">
    <location>
        <begin position="607"/>
        <end position="627"/>
    </location>
</feature>
<keyword evidence="8" id="KW-1185">Reference proteome</keyword>